<dbReference type="Gene3D" id="3.40.50.1820">
    <property type="entry name" value="alpha/beta hydrolase"/>
    <property type="match status" value="1"/>
</dbReference>
<sequence length="483" mass="52742">MVMPRSSLTGARSALASTWLGWTATPLPINALELAPGIGCPHQRPFPQANDSEVYRDPILFNPGGPGGSGVDFVRGNSEMVMVRALFGDEFDFIGFDPRGVGETTPKPNYTTIPSDQLSIGKRFLELIDLSEETWPTLPERIAELAENGRESLELRGDLLRHASTENVARDMMRIVEAHGEDKLQYYGILTTLDASSSTVLLIKLDTSKDDCGPSFVDTEKVFQWFISFYAIEDRIRSKSLFSPDASDRVLEVKLLQLLPYNMVSTVSGFSILASALVALEKGSVPFTSEMVDVAGWTLVETGALACSDTKLAQSTKEKMEEYARGVMNMTEHFTALPSFSGFWCFGWQIKSDNFKGPIGANTSVPLLMVGNTADTITPLFAQHFSSVILCVQGANGCSNSCAQENAARFPGARVLTYDVPGDISTAFPGNECISTYLRAYMLSGTLPEEGVVCEETRPFFAPANAPVVEAITKRDVLTRMLR</sequence>
<evidence type="ECO:0008006" key="5">
    <source>
        <dbReference type="Google" id="ProtNLM"/>
    </source>
</evidence>
<dbReference type="Pfam" id="PF00561">
    <property type="entry name" value="Abhydrolase_1"/>
    <property type="match status" value="1"/>
</dbReference>
<reference evidence="3 4" key="1">
    <citation type="journal article" date="2019" name="Nat. Ecol. Evol.">
        <title>Megaphylogeny resolves global patterns of mushroom evolution.</title>
        <authorList>
            <person name="Varga T."/>
            <person name="Krizsan K."/>
            <person name="Foldi C."/>
            <person name="Dima B."/>
            <person name="Sanchez-Garcia M."/>
            <person name="Sanchez-Ramirez S."/>
            <person name="Szollosi G.J."/>
            <person name="Szarkandi J.G."/>
            <person name="Papp V."/>
            <person name="Albert L."/>
            <person name="Andreopoulos W."/>
            <person name="Angelini C."/>
            <person name="Antonin V."/>
            <person name="Barry K.W."/>
            <person name="Bougher N.L."/>
            <person name="Buchanan P."/>
            <person name="Buyck B."/>
            <person name="Bense V."/>
            <person name="Catcheside P."/>
            <person name="Chovatia M."/>
            <person name="Cooper J."/>
            <person name="Damon W."/>
            <person name="Desjardin D."/>
            <person name="Finy P."/>
            <person name="Geml J."/>
            <person name="Haridas S."/>
            <person name="Hughes K."/>
            <person name="Justo A."/>
            <person name="Karasinski D."/>
            <person name="Kautmanova I."/>
            <person name="Kiss B."/>
            <person name="Kocsube S."/>
            <person name="Kotiranta H."/>
            <person name="LaButti K.M."/>
            <person name="Lechner B.E."/>
            <person name="Liimatainen K."/>
            <person name="Lipzen A."/>
            <person name="Lukacs Z."/>
            <person name="Mihaltcheva S."/>
            <person name="Morgado L.N."/>
            <person name="Niskanen T."/>
            <person name="Noordeloos M.E."/>
            <person name="Ohm R.A."/>
            <person name="Ortiz-Santana B."/>
            <person name="Ovrebo C."/>
            <person name="Racz N."/>
            <person name="Riley R."/>
            <person name="Savchenko A."/>
            <person name="Shiryaev A."/>
            <person name="Soop K."/>
            <person name="Spirin V."/>
            <person name="Szebenyi C."/>
            <person name="Tomsovsky M."/>
            <person name="Tulloss R.E."/>
            <person name="Uehling J."/>
            <person name="Grigoriev I.V."/>
            <person name="Vagvolgyi C."/>
            <person name="Papp T."/>
            <person name="Martin F.M."/>
            <person name="Miettinen O."/>
            <person name="Hibbett D.S."/>
            <person name="Nagy L.G."/>
        </authorList>
    </citation>
    <scope>NUCLEOTIDE SEQUENCE [LARGE SCALE GENOMIC DNA]</scope>
    <source>
        <strain evidence="3 4">CBS 309.79</strain>
    </source>
</reference>
<gene>
    <name evidence="3" type="ORF">BDV98DRAFT_593227</name>
</gene>
<feature type="domain" description="Peptidase S33 tripeptidyl aminopeptidase-like C-terminal" evidence="2">
    <location>
        <begin position="396"/>
        <end position="454"/>
    </location>
</feature>
<dbReference type="InterPro" id="IPR013595">
    <property type="entry name" value="Pept_S33_TAP-like_C"/>
</dbReference>
<evidence type="ECO:0000313" key="4">
    <source>
        <dbReference type="Proteomes" id="UP000305067"/>
    </source>
</evidence>
<dbReference type="SUPFAM" id="SSF53474">
    <property type="entry name" value="alpha/beta-Hydrolases"/>
    <property type="match status" value="1"/>
</dbReference>
<dbReference type="InterPro" id="IPR029058">
    <property type="entry name" value="AB_hydrolase_fold"/>
</dbReference>
<name>A0A5C3QGW8_9AGAR</name>
<protein>
    <recommendedName>
        <fullName evidence="5">Alpha/Beta hydrolase protein</fullName>
    </recommendedName>
</protein>
<dbReference type="STRING" id="1884261.A0A5C3QGW8"/>
<feature type="domain" description="AB hydrolase-1" evidence="1">
    <location>
        <begin position="58"/>
        <end position="188"/>
    </location>
</feature>
<dbReference type="AlphaFoldDB" id="A0A5C3QGW8"/>
<dbReference type="Pfam" id="PF08386">
    <property type="entry name" value="Abhydrolase_4"/>
    <property type="match status" value="1"/>
</dbReference>
<dbReference type="Proteomes" id="UP000305067">
    <property type="component" value="Unassembled WGS sequence"/>
</dbReference>
<accession>A0A5C3QGW8</accession>
<evidence type="ECO:0000259" key="2">
    <source>
        <dbReference type="Pfam" id="PF08386"/>
    </source>
</evidence>
<organism evidence="3 4">
    <name type="scientific">Pterulicium gracile</name>
    <dbReference type="NCBI Taxonomy" id="1884261"/>
    <lineage>
        <taxon>Eukaryota</taxon>
        <taxon>Fungi</taxon>
        <taxon>Dikarya</taxon>
        <taxon>Basidiomycota</taxon>
        <taxon>Agaricomycotina</taxon>
        <taxon>Agaricomycetes</taxon>
        <taxon>Agaricomycetidae</taxon>
        <taxon>Agaricales</taxon>
        <taxon>Pleurotineae</taxon>
        <taxon>Pterulaceae</taxon>
        <taxon>Pterulicium</taxon>
    </lineage>
</organism>
<dbReference type="EMBL" id="ML178825">
    <property type="protein sequence ID" value="TFL01333.1"/>
    <property type="molecule type" value="Genomic_DNA"/>
</dbReference>
<proteinExistence type="predicted"/>
<evidence type="ECO:0000259" key="1">
    <source>
        <dbReference type="Pfam" id="PF00561"/>
    </source>
</evidence>
<dbReference type="OrthoDB" id="425534at2759"/>
<evidence type="ECO:0000313" key="3">
    <source>
        <dbReference type="EMBL" id="TFL01333.1"/>
    </source>
</evidence>
<dbReference type="InterPro" id="IPR000073">
    <property type="entry name" value="AB_hydrolase_1"/>
</dbReference>
<keyword evidence="4" id="KW-1185">Reference proteome</keyword>